<dbReference type="AlphaFoldDB" id="A0A316TR92"/>
<comment type="caution">
    <text evidence="3">The sequence shown here is derived from an EMBL/GenBank/DDBJ whole genome shotgun (WGS) entry which is preliminary data.</text>
</comment>
<evidence type="ECO:0000313" key="4">
    <source>
        <dbReference type="Proteomes" id="UP000245533"/>
    </source>
</evidence>
<evidence type="ECO:0000256" key="2">
    <source>
        <dbReference type="SAM" id="SignalP"/>
    </source>
</evidence>
<accession>A0A316TR92</accession>
<dbReference type="OrthoDB" id="1523672at2"/>
<evidence type="ECO:0000256" key="1">
    <source>
        <dbReference type="SAM" id="MobiDB-lite"/>
    </source>
</evidence>
<proteinExistence type="predicted"/>
<dbReference type="PROSITE" id="PS51257">
    <property type="entry name" value="PROKAR_LIPOPROTEIN"/>
    <property type="match status" value="1"/>
</dbReference>
<gene>
    <name evidence="3" type="ORF">DDZ15_10275</name>
</gene>
<dbReference type="EMBL" id="QGGB01000007">
    <property type="protein sequence ID" value="PWN06211.1"/>
    <property type="molecule type" value="Genomic_DNA"/>
</dbReference>
<feature type="region of interest" description="Disordered" evidence="1">
    <location>
        <begin position="235"/>
        <end position="258"/>
    </location>
</feature>
<reference evidence="3 4" key="1">
    <citation type="submission" date="2018-05" db="EMBL/GenBank/DDBJ databases">
        <title>Rhodohalobacter halophilus gen. nov., sp. nov., a moderately halophilic member of the family Balneolaceae.</title>
        <authorList>
            <person name="Liu Z.-W."/>
        </authorList>
    </citation>
    <scope>NUCLEOTIDE SEQUENCE [LARGE SCALE GENOMIC DNA]</scope>
    <source>
        <strain evidence="3 4">8A47</strain>
    </source>
</reference>
<dbReference type="Gene3D" id="2.60.40.1190">
    <property type="match status" value="1"/>
</dbReference>
<evidence type="ECO:0008006" key="5">
    <source>
        <dbReference type="Google" id="ProtNLM"/>
    </source>
</evidence>
<dbReference type="RefSeq" id="WP_109647004.1">
    <property type="nucleotide sequence ID" value="NZ_QGGB01000007.1"/>
</dbReference>
<keyword evidence="4" id="KW-1185">Reference proteome</keyword>
<protein>
    <recommendedName>
        <fullName evidence="5">Carbohydrate-binding domain-containing protein</fullName>
    </recommendedName>
</protein>
<feature type="signal peptide" evidence="2">
    <location>
        <begin position="1"/>
        <end position="25"/>
    </location>
</feature>
<keyword evidence="2" id="KW-0732">Signal</keyword>
<organism evidence="3 4">
    <name type="scientific">Rhodohalobacter mucosus</name>
    <dbReference type="NCBI Taxonomy" id="2079485"/>
    <lineage>
        <taxon>Bacteria</taxon>
        <taxon>Pseudomonadati</taxon>
        <taxon>Balneolota</taxon>
        <taxon>Balneolia</taxon>
        <taxon>Balneolales</taxon>
        <taxon>Balneolaceae</taxon>
        <taxon>Rhodohalobacter</taxon>
    </lineage>
</organism>
<dbReference type="SUPFAM" id="SSF49344">
    <property type="entry name" value="CBD9-like"/>
    <property type="match status" value="1"/>
</dbReference>
<feature type="chain" id="PRO_5016273672" description="Carbohydrate-binding domain-containing protein" evidence="2">
    <location>
        <begin position="26"/>
        <end position="275"/>
    </location>
</feature>
<evidence type="ECO:0000313" key="3">
    <source>
        <dbReference type="EMBL" id="PWN06211.1"/>
    </source>
</evidence>
<dbReference type="Proteomes" id="UP000245533">
    <property type="component" value="Unassembled WGS sequence"/>
</dbReference>
<name>A0A316TR92_9BACT</name>
<sequence>MIRRKFNFNVFALFFLLSASLIFFAACGSTSTITPPETSDTPVIDGSLSDWDTGETLIMPEEGINYYARYDEQNLYLFIEITSPFRDRTIRQSGLIVYLSDNEEERNKTGVGYPSGSFNLLRENPAVFNDFLTESDWFSKPANLDMLENLEEQIFDRILIVERPDGRNPEYAFVDQTRIEVDGMQIAADNRSRYISLELKIPRNGDSIYGFNGNDVWLGLAVETPSFRINTDSDYSPTMDRQRGIYGNQRQRQPRRQDISRSLGEFEKWVRLDLR</sequence>